<evidence type="ECO:0000313" key="1">
    <source>
        <dbReference type="EMBL" id="TLS49403.1"/>
    </source>
</evidence>
<dbReference type="OrthoDB" id="9773927at2"/>
<dbReference type="AlphaFoldDB" id="A0A5R9G9K0"/>
<dbReference type="Proteomes" id="UP000309676">
    <property type="component" value="Unassembled WGS sequence"/>
</dbReference>
<reference evidence="1 2" key="1">
    <citation type="submission" date="2019-05" db="EMBL/GenBank/DDBJ databases">
        <authorList>
            <person name="Narsing Rao M.P."/>
            <person name="Li W.J."/>
        </authorList>
    </citation>
    <scope>NUCLEOTIDE SEQUENCE [LARGE SCALE GENOMIC DNA]</scope>
    <source>
        <strain evidence="1 2">SYSU_K30003</strain>
    </source>
</reference>
<name>A0A5R9G9K0_9BACL</name>
<keyword evidence="2" id="KW-1185">Reference proteome</keyword>
<organism evidence="1 2">
    <name type="scientific">Paenibacillus antri</name>
    <dbReference type="NCBI Taxonomy" id="2582848"/>
    <lineage>
        <taxon>Bacteria</taxon>
        <taxon>Bacillati</taxon>
        <taxon>Bacillota</taxon>
        <taxon>Bacilli</taxon>
        <taxon>Bacillales</taxon>
        <taxon>Paenibacillaceae</taxon>
        <taxon>Paenibacillus</taxon>
    </lineage>
</organism>
<dbReference type="Pfam" id="PF14907">
    <property type="entry name" value="NTP_transf_5"/>
    <property type="match status" value="1"/>
</dbReference>
<proteinExistence type="predicted"/>
<keyword evidence="1" id="KW-0808">Transferase</keyword>
<comment type="caution">
    <text evidence="1">The sequence shown here is derived from an EMBL/GenBank/DDBJ whole genome shotgun (WGS) entry which is preliminary data.</text>
</comment>
<sequence>MSSEPIPVYGEFDKEMRLLLRLLRTENIEDIDQALGKASAEIDWGVFIRLIAHHRVYPFLYNRLKSSPAVPKGTMQWLTWSFRQNTIQMLHLAAEMEQIGVQLHGLGVPVLFLKGPVLAAELYGGLSLRTSCDLDFLVPIERLEEVERFLEGRGYCKDDYIQSVLGDWKWRHHHVTFHHPEKGIKAEVHWRLHPGPAKEPHFLELWQRRRKSSVTSFPVNMLGLEDLLLFLSMHGARHGWSRLRWLVDIDRVARKKLDPALLEALMKGGHCAHVVGQAVRLAGDLLGTPLSGRLAVLAASKRSKLLAKAAEFYLRDMVNLHTEPVPEPVSRYHKRHLFDLMSFPHKCLFLLSFLFPYHEDAKTMPLPKPLHWLYFPLRPLLWAWRKAGLAARSEGG</sequence>
<dbReference type="GO" id="GO:0016740">
    <property type="term" value="F:transferase activity"/>
    <property type="evidence" value="ECO:0007669"/>
    <property type="project" value="UniProtKB-KW"/>
</dbReference>
<gene>
    <name evidence="1" type="ORF">FE782_25125</name>
</gene>
<dbReference type="InterPro" id="IPR039498">
    <property type="entry name" value="NTP_transf_5"/>
</dbReference>
<evidence type="ECO:0000313" key="2">
    <source>
        <dbReference type="Proteomes" id="UP000309676"/>
    </source>
</evidence>
<accession>A0A5R9G9K0</accession>
<dbReference type="EMBL" id="VCIW01000021">
    <property type="protein sequence ID" value="TLS49403.1"/>
    <property type="molecule type" value="Genomic_DNA"/>
</dbReference>
<protein>
    <submittedName>
        <fullName evidence="1">Nucleotidyltransferase family protein</fullName>
    </submittedName>
</protein>